<feature type="short sequence motif" description="'KMSKS' region" evidence="13">
    <location>
        <begin position="269"/>
        <end position="273"/>
    </location>
</feature>
<evidence type="ECO:0000259" key="14">
    <source>
        <dbReference type="SMART" id="SM00840"/>
    </source>
</evidence>
<evidence type="ECO:0000256" key="3">
    <source>
        <dbReference type="ARBA" id="ARBA00011245"/>
    </source>
</evidence>
<protein>
    <recommendedName>
        <fullName evidence="13">Cysteine--tRNA ligase</fullName>
        <ecNumber evidence="13">6.1.1.16</ecNumber>
    </recommendedName>
    <alternativeName>
        <fullName evidence="13">Cysteinyl-tRNA synthetase</fullName>
        <shortName evidence="13">CysRS</shortName>
    </alternativeName>
</protein>
<dbReference type="SMART" id="SM00840">
    <property type="entry name" value="DALR_2"/>
    <property type="match status" value="1"/>
</dbReference>
<dbReference type="PRINTS" id="PR00983">
    <property type="entry name" value="TRNASYNTHCYS"/>
</dbReference>
<dbReference type="GO" id="GO:0004817">
    <property type="term" value="F:cysteine-tRNA ligase activity"/>
    <property type="evidence" value="ECO:0007669"/>
    <property type="project" value="UniProtKB-UniRule"/>
</dbReference>
<dbReference type="RefSeq" id="WP_274495134.1">
    <property type="nucleotide sequence ID" value="NZ_CP118166.1"/>
</dbReference>
<evidence type="ECO:0000256" key="1">
    <source>
        <dbReference type="ARBA" id="ARBA00004496"/>
    </source>
</evidence>
<dbReference type="InterPro" id="IPR056411">
    <property type="entry name" value="CysS_C"/>
</dbReference>
<feature type="binding site" evidence="13">
    <location>
        <position position="272"/>
    </location>
    <ligand>
        <name>ATP</name>
        <dbReference type="ChEBI" id="CHEBI:30616"/>
    </ligand>
</feature>
<dbReference type="GO" id="GO:0005524">
    <property type="term" value="F:ATP binding"/>
    <property type="evidence" value="ECO:0007669"/>
    <property type="project" value="UniProtKB-UniRule"/>
</dbReference>
<feature type="binding site" evidence="13">
    <location>
        <position position="211"/>
    </location>
    <ligand>
        <name>Zn(2+)</name>
        <dbReference type="ChEBI" id="CHEBI:29105"/>
    </ligand>
</feature>
<feature type="binding site" evidence="13">
    <location>
        <position position="236"/>
    </location>
    <ligand>
        <name>Zn(2+)</name>
        <dbReference type="ChEBI" id="CHEBI:29105"/>
    </ligand>
</feature>
<dbReference type="InterPro" id="IPR032678">
    <property type="entry name" value="tRNA-synt_1_cat_dom"/>
</dbReference>
<evidence type="ECO:0000256" key="13">
    <source>
        <dbReference type="HAMAP-Rule" id="MF_00041"/>
    </source>
</evidence>
<dbReference type="GO" id="GO:0008270">
    <property type="term" value="F:zinc ion binding"/>
    <property type="evidence" value="ECO:0007669"/>
    <property type="project" value="UniProtKB-UniRule"/>
</dbReference>
<dbReference type="GO" id="GO:0005829">
    <property type="term" value="C:cytosol"/>
    <property type="evidence" value="ECO:0007669"/>
    <property type="project" value="TreeGrafter"/>
</dbReference>
<evidence type="ECO:0000256" key="6">
    <source>
        <dbReference type="ARBA" id="ARBA00022723"/>
    </source>
</evidence>
<dbReference type="Proteomes" id="UP001214043">
    <property type="component" value="Chromosome"/>
</dbReference>
<comment type="catalytic activity">
    <reaction evidence="12 13">
        <text>tRNA(Cys) + L-cysteine + ATP = L-cysteinyl-tRNA(Cys) + AMP + diphosphate</text>
        <dbReference type="Rhea" id="RHEA:17773"/>
        <dbReference type="Rhea" id="RHEA-COMP:9661"/>
        <dbReference type="Rhea" id="RHEA-COMP:9679"/>
        <dbReference type="ChEBI" id="CHEBI:30616"/>
        <dbReference type="ChEBI" id="CHEBI:33019"/>
        <dbReference type="ChEBI" id="CHEBI:35235"/>
        <dbReference type="ChEBI" id="CHEBI:78442"/>
        <dbReference type="ChEBI" id="CHEBI:78517"/>
        <dbReference type="ChEBI" id="CHEBI:456215"/>
        <dbReference type="EC" id="6.1.1.16"/>
    </reaction>
</comment>
<dbReference type="HAMAP" id="MF_00041">
    <property type="entry name" value="Cys_tRNA_synth"/>
    <property type="match status" value="1"/>
</dbReference>
<dbReference type="Pfam" id="PF01406">
    <property type="entry name" value="tRNA-synt_1e"/>
    <property type="match status" value="1"/>
</dbReference>
<dbReference type="FunFam" id="3.40.50.620:FF:000068">
    <property type="entry name" value="Cysteine--tRNA ligase"/>
    <property type="match status" value="1"/>
</dbReference>
<keyword evidence="4 13" id="KW-0963">Cytoplasm</keyword>
<dbReference type="PANTHER" id="PTHR10890:SF3">
    <property type="entry name" value="CYSTEINE--TRNA LIGASE, CYTOPLASMIC"/>
    <property type="match status" value="1"/>
</dbReference>
<keyword evidence="10 13" id="KW-0648">Protein biosynthesis</keyword>
<dbReference type="Gene3D" id="1.20.120.1910">
    <property type="entry name" value="Cysteine-tRNA ligase, C-terminal anti-codon recognition domain"/>
    <property type="match status" value="1"/>
</dbReference>
<dbReference type="SUPFAM" id="SSF47323">
    <property type="entry name" value="Anticodon-binding domain of a subclass of class I aminoacyl-tRNA synthetases"/>
    <property type="match status" value="1"/>
</dbReference>
<reference evidence="15" key="1">
    <citation type="submission" date="2023-02" db="EMBL/GenBank/DDBJ databases">
        <title>Genome sequence of Hyphococcus flavus.</title>
        <authorList>
            <person name="Rong J.-C."/>
            <person name="Zhao Q."/>
            <person name="Yi M."/>
            <person name="Wu J.-Y."/>
        </authorList>
    </citation>
    <scope>NUCLEOTIDE SEQUENCE</scope>
    <source>
        <strain evidence="15">MCCC 1K03223</strain>
    </source>
</reference>
<sequence>MPLTIYDTMAREKRVFEPADPKRVTMYVCGPTVYNYAHIGNARAAVAFDLLYRVLRYHYGDGHVVYARNITDIDDKIIKASQETGEPISAITKKFADIYREDMSALGVLAPTIEPEATGHVAEMVAMIEMLIHKGAAYEAEGHVLFAVDQYEKYGALSGVDRDEMIAGARVEVAPYKKSPADFVLWKPSNETEPGWDSPWGRGRPGWHTECSVMIEAKLGRTIDIHGGGQDLRFPHHENEIAQAACVHEGAPLARYWMHNGFLRMGSDKMSKSLGNVVLAHDLLKGWHGEILRWALLSAHYRQPLEWTEELLKQSKKQLDRFYRLLEEIEFTNETGAPPESIVLALGDDLNTPEAYAGLHELRDIASQMEDEARDNAITRLRNAGRLLGFFYEDPEVWAGRKIAGKASMTLEPFTSKGTGVTGPSPREIDALLIERADARKAKNFARADEIRDQLTEQGIVIEDGPDGATWRRS</sequence>
<keyword evidence="5 13" id="KW-0436">Ligase</keyword>
<organism evidence="15 16">
    <name type="scientific">Hyphococcus flavus</name>
    <dbReference type="NCBI Taxonomy" id="1866326"/>
    <lineage>
        <taxon>Bacteria</taxon>
        <taxon>Pseudomonadati</taxon>
        <taxon>Pseudomonadota</taxon>
        <taxon>Alphaproteobacteria</taxon>
        <taxon>Parvularculales</taxon>
        <taxon>Parvularculaceae</taxon>
        <taxon>Hyphococcus</taxon>
    </lineage>
</organism>
<keyword evidence="7 13" id="KW-0547">Nucleotide-binding</keyword>
<evidence type="ECO:0000256" key="9">
    <source>
        <dbReference type="ARBA" id="ARBA00022840"/>
    </source>
</evidence>
<dbReference type="InterPro" id="IPR014729">
    <property type="entry name" value="Rossmann-like_a/b/a_fold"/>
</dbReference>
<proteinExistence type="inferred from homology"/>
<evidence type="ECO:0000256" key="10">
    <source>
        <dbReference type="ARBA" id="ARBA00022917"/>
    </source>
</evidence>
<keyword evidence="11 13" id="KW-0030">Aminoacyl-tRNA synthetase</keyword>
<evidence type="ECO:0000313" key="16">
    <source>
        <dbReference type="Proteomes" id="UP001214043"/>
    </source>
</evidence>
<evidence type="ECO:0000256" key="2">
    <source>
        <dbReference type="ARBA" id="ARBA00005594"/>
    </source>
</evidence>
<evidence type="ECO:0000256" key="12">
    <source>
        <dbReference type="ARBA" id="ARBA00047398"/>
    </source>
</evidence>
<dbReference type="InterPro" id="IPR024909">
    <property type="entry name" value="Cys-tRNA/MSH_ligase"/>
</dbReference>
<dbReference type="InterPro" id="IPR015273">
    <property type="entry name" value="Cys-tRNA-synt_Ia_DALR"/>
</dbReference>
<feature type="short sequence motif" description="'HIGH' region" evidence="13">
    <location>
        <begin position="31"/>
        <end position="41"/>
    </location>
</feature>
<dbReference type="CDD" id="cd00672">
    <property type="entry name" value="CysRS_core"/>
    <property type="match status" value="1"/>
</dbReference>
<dbReference type="PANTHER" id="PTHR10890">
    <property type="entry name" value="CYSTEINYL-TRNA SYNTHETASE"/>
    <property type="match status" value="1"/>
</dbReference>
<accession>A0AAE9ZHW5</accession>
<dbReference type="EC" id="6.1.1.16" evidence="13"/>
<dbReference type="SUPFAM" id="SSF52374">
    <property type="entry name" value="Nucleotidylyl transferase"/>
    <property type="match status" value="1"/>
</dbReference>
<feature type="domain" description="Cysteinyl-tRNA synthetase class Ia DALR" evidence="14">
    <location>
        <begin position="341"/>
        <end position="399"/>
    </location>
</feature>
<dbReference type="Gene3D" id="3.40.50.620">
    <property type="entry name" value="HUPs"/>
    <property type="match status" value="1"/>
</dbReference>
<evidence type="ECO:0000256" key="8">
    <source>
        <dbReference type="ARBA" id="ARBA00022833"/>
    </source>
</evidence>
<keyword evidence="16" id="KW-1185">Reference proteome</keyword>
<keyword evidence="6 13" id="KW-0479">Metal-binding</keyword>
<comment type="similarity">
    <text evidence="2 13">Belongs to the class-I aminoacyl-tRNA synthetase family.</text>
</comment>
<evidence type="ECO:0000256" key="11">
    <source>
        <dbReference type="ARBA" id="ARBA00023146"/>
    </source>
</evidence>
<dbReference type="AlphaFoldDB" id="A0AAE9ZHW5"/>
<keyword evidence="9 13" id="KW-0067">ATP-binding</keyword>
<dbReference type="KEGG" id="hfl:PUV54_08150"/>
<evidence type="ECO:0000256" key="4">
    <source>
        <dbReference type="ARBA" id="ARBA00022490"/>
    </source>
</evidence>
<dbReference type="InterPro" id="IPR009080">
    <property type="entry name" value="tRNAsynth_Ia_anticodon-bd"/>
</dbReference>
<feature type="binding site" evidence="13">
    <location>
        <position position="240"/>
    </location>
    <ligand>
        <name>Zn(2+)</name>
        <dbReference type="ChEBI" id="CHEBI:29105"/>
    </ligand>
</feature>
<feature type="binding site" evidence="13">
    <location>
        <position position="29"/>
    </location>
    <ligand>
        <name>Zn(2+)</name>
        <dbReference type="ChEBI" id="CHEBI:29105"/>
    </ligand>
</feature>
<dbReference type="GO" id="GO:0006423">
    <property type="term" value="P:cysteinyl-tRNA aminoacylation"/>
    <property type="evidence" value="ECO:0007669"/>
    <property type="project" value="UniProtKB-UniRule"/>
</dbReference>
<name>A0AAE9ZHW5_9PROT</name>
<evidence type="ECO:0000256" key="7">
    <source>
        <dbReference type="ARBA" id="ARBA00022741"/>
    </source>
</evidence>
<evidence type="ECO:0000256" key="5">
    <source>
        <dbReference type="ARBA" id="ARBA00022598"/>
    </source>
</evidence>
<comment type="subcellular location">
    <subcellularLocation>
        <location evidence="1 13">Cytoplasm</location>
    </subcellularLocation>
</comment>
<evidence type="ECO:0000313" key="15">
    <source>
        <dbReference type="EMBL" id="WDI33167.1"/>
    </source>
</evidence>
<gene>
    <name evidence="13 15" type="primary">cysS</name>
    <name evidence="15" type="ORF">PUV54_08150</name>
</gene>
<comment type="subunit">
    <text evidence="3 13">Monomer.</text>
</comment>
<dbReference type="EMBL" id="CP118166">
    <property type="protein sequence ID" value="WDI33167.1"/>
    <property type="molecule type" value="Genomic_DNA"/>
</dbReference>
<dbReference type="InterPro" id="IPR015803">
    <property type="entry name" value="Cys-tRNA-ligase"/>
</dbReference>
<dbReference type="NCBIfam" id="TIGR00435">
    <property type="entry name" value="cysS"/>
    <property type="match status" value="1"/>
</dbReference>
<comment type="cofactor">
    <cofactor evidence="13">
        <name>Zn(2+)</name>
        <dbReference type="ChEBI" id="CHEBI:29105"/>
    </cofactor>
    <text evidence="13">Binds 1 zinc ion per subunit.</text>
</comment>
<keyword evidence="8 13" id="KW-0862">Zinc</keyword>
<dbReference type="Pfam" id="PF23493">
    <property type="entry name" value="CysS_C"/>
    <property type="match status" value="1"/>
</dbReference>